<dbReference type="EMBL" id="VVIW01000012">
    <property type="protein sequence ID" value="NHZ42381.1"/>
    <property type="molecule type" value="Genomic_DNA"/>
</dbReference>
<keyword evidence="1" id="KW-1133">Transmembrane helix</keyword>
<gene>
    <name evidence="2" type="ORF">F1609_19700</name>
</gene>
<sequence>MNLNDETVRKAQLKNIARFRRPQLYFLIGFGGALATIAYADHTSNNSFVLFLIAFSLIVFAVISLMRYRCPNCGNLPFAVAGETDQVEARVTAGVALFPAKCKCCGYYLSKRRLKQDSAS</sequence>
<keyword evidence="3" id="KW-1185">Reference proteome</keyword>
<evidence type="ECO:0000313" key="2">
    <source>
        <dbReference type="EMBL" id="NHZ42381.1"/>
    </source>
</evidence>
<dbReference type="RefSeq" id="WP_167078325.1">
    <property type="nucleotide sequence ID" value="NZ_VVIW01000012.1"/>
</dbReference>
<dbReference type="Proteomes" id="UP000819052">
    <property type="component" value="Unassembled WGS sequence"/>
</dbReference>
<proteinExistence type="predicted"/>
<protein>
    <submittedName>
        <fullName evidence="2">Uncharacterized protein</fullName>
    </submittedName>
</protein>
<keyword evidence="1" id="KW-0812">Transmembrane</keyword>
<comment type="caution">
    <text evidence="2">The sequence shown here is derived from an EMBL/GenBank/DDBJ whole genome shotgun (WGS) entry which is preliminary data.</text>
</comment>
<name>A0ABX0MJN9_9BURK</name>
<feature type="transmembrane region" description="Helical" evidence="1">
    <location>
        <begin position="48"/>
        <end position="66"/>
    </location>
</feature>
<feature type="transmembrane region" description="Helical" evidence="1">
    <location>
        <begin position="24"/>
        <end position="42"/>
    </location>
</feature>
<keyword evidence="1" id="KW-0472">Membrane</keyword>
<reference evidence="2 3" key="1">
    <citation type="submission" date="2019-09" db="EMBL/GenBank/DDBJ databases">
        <title>Taxonomy of Antarctic Massilia spp.: description of Massilia rubra sp. nov., Massilia aquatica sp. nov., Massilia mucilaginosa sp. nov., Massilia frigida sp. nov. isolated from streams, lakes and regoliths.</title>
        <authorList>
            <person name="Holochova P."/>
            <person name="Sedlacek I."/>
            <person name="Kralova S."/>
            <person name="Maslanova I."/>
            <person name="Busse H.-J."/>
            <person name="Stankova E."/>
            <person name="Vrbovska V."/>
            <person name="Kovarovic V."/>
            <person name="Bartak M."/>
            <person name="Svec P."/>
            <person name="Pantucek R."/>
        </authorList>
    </citation>
    <scope>NUCLEOTIDE SEQUENCE [LARGE SCALE GENOMIC DNA]</scope>
    <source>
        <strain evidence="2 3">CCM 8693</strain>
    </source>
</reference>
<organism evidence="2 3">
    <name type="scientific">Massilia aquatica</name>
    <dbReference type="NCBI Taxonomy" id="2609000"/>
    <lineage>
        <taxon>Bacteria</taxon>
        <taxon>Pseudomonadati</taxon>
        <taxon>Pseudomonadota</taxon>
        <taxon>Betaproteobacteria</taxon>
        <taxon>Burkholderiales</taxon>
        <taxon>Oxalobacteraceae</taxon>
        <taxon>Telluria group</taxon>
        <taxon>Massilia</taxon>
    </lineage>
</organism>
<accession>A0ABX0MJN9</accession>
<evidence type="ECO:0000313" key="3">
    <source>
        <dbReference type="Proteomes" id="UP000819052"/>
    </source>
</evidence>
<evidence type="ECO:0000256" key="1">
    <source>
        <dbReference type="SAM" id="Phobius"/>
    </source>
</evidence>